<dbReference type="GO" id="GO:0030247">
    <property type="term" value="F:polysaccharide binding"/>
    <property type="evidence" value="ECO:0007669"/>
    <property type="project" value="UniProtKB-UniRule"/>
</dbReference>
<evidence type="ECO:0000256" key="4">
    <source>
        <dbReference type="ARBA" id="ARBA00023157"/>
    </source>
</evidence>
<evidence type="ECO:0000256" key="9">
    <source>
        <dbReference type="PROSITE-ProRule" id="PRU10057"/>
    </source>
</evidence>
<dbReference type="GO" id="GO:0030245">
    <property type="term" value="P:cellulose catabolic process"/>
    <property type="evidence" value="ECO:0007669"/>
    <property type="project" value="UniProtKB-KW"/>
</dbReference>
<name>A0A853A0B9_9ACTN</name>
<dbReference type="InterPro" id="IPR016288">
    <property type="entry name" value="Beta_cellobiohydrolase"/>
</dbReference>
<dbReference type="Gene3D" id="3.20.20.40">
    <property type="entry name" value="1, 4-beta cellobiohydrolase"/>
    <property type="match status" value="1"/>
</dbReference>
<evidence type="ECO:0000256" key="10">
    <source>
        <dbReference type="RuleBase" id="RU361186"/>
    </source>
</evidence>
<reference evidence="12 13" key="1">
    <citation type="submission" date="2020-07" db="EMBL/GenBank/DDBJ databases">
        <title>Sequencing the genomes of 1000 actinobacteria strains.</title>
        <authorList>
            <person name="Klenk H.-P."/>
        </authorList>
    </citation>
    <scope>NUCLEOTIDE SEQUENCE [LARGE SCALE GENOMIC DNA]</scope>
    <source>
        <strain evidence="12 13">DSM 42178</strain>
    </source>
</reference>
<feature type="domain" description="CBM2" evidence="11">
    <location>
        <begin position="347"/>
        <end position="456"/>
    </location>
</feature>
<feature type="signal peptide" evidence="10">
    <location>
        <begin position="1"/>
        <end position="34"/>
    </location>
</feature>
<dbReference type="PROSITE" id="PS00656">
    <property type="entry name" value="GLYCOSYL_HYDROL_F6_2"/>
    <property type="match status" value="1"/>
</dbReference>
<keyword evidence="1 10" id="KW-0732">Signal</keyword>
<dbReference type="PROSITE" id="PS51173">
    <property type="entry name" value="CBM2"/>
    <property type="match status" value="1"/>
</dbReference>
<organism evidence="12 13">
    <name type="scientific">Allostreptomyces psammosilenae</name>
    <dbReference type="NCBI Taxonomy" id="1892865"/>
    <lineage>
        <taxon>Bacteria</taxon>
        <taxon>Bacillati</taxon>
        <taxon>Actinomycetota</taxon>
        <taxon>Actinomycetes</taxon>
        <taxon>Kitasatosporales</taxon>
        <taxon>Streptomycetaceae</taxon>
        <taxon>Allostreptomyces</taxon>
    </lineage>
</organism>
<evidence type="ECO:0000313" key="12">
    <source>
        <dbReference type="EMBL" id="NYI04261.1"/>
    </source>
</evidence>
<dbReference type="PANTHER" id="PTHR34876">
    <property type="match status" value="1"/>
</dbReference>
<accession>A0A853A0B9</accession>
<feature type="active site" description="Proton donor" evidence="9">
    <location>
        <position position="164"/>
    </location>
</feature>
<dbReference type="Gene3D" id="2.60.40.290">
    <property type="match status" value="1"/>
</dbReference>
<evidence type="ECO:0000256" key="7">
    <source>
        <dbReference type="ARBA" id="ARBA00023326"/>
    </source>
</evidence>
<evidence type="ECO:0000256" key="2">
    <source>
        <dbReference type="ARBA" id="ARBA00022801"/>
    </source>
</evidence>
<dbReference type="EMBL" id="JACBZD010000001">
    <property type="protein sequence ID" value="NYI04261.1"/>
    <property type="molecule type" value="Genomic_DNA"/>
</dbReference>
<proteinExistence type="inferred from homology"/>
<keyword evidence="4" id="KW-1015">Disulfide bond</keyword>
<dbReference type="InterPro" id="IPR036434">
    <property type="entry name" value="Beta_cellobiohydrolase_sf"/>
</dbReference>
<keyword evidence="13" id="KW-1185">Reference proteome</keyword>
<dbReference type="Pfam" id="PF01341">
    <property type="entry name" value="Glyco_hydro_6"/>
    <property type="match status" value="1"/>
</dbReference>
<evidence type="ECO:0000256" key="8">
    <source>
        <dbReference type="PROSITE-ProRule" id="PRU10056"/>
    </source>
</evidence>
<dbReference type="SUPFAM" id="SSF49384">
    <property type="entry name" value="Carbohydrate-binding domain"/>
    <property type="match status" value="1"/>
</dbReference>
<dbReference type="PRINTS" id="PR00733">
    <property type="entry name" value="GLHYDRLASE6"/>
</dbReference>
<evidence type="ECO:0000259" key="11">
    <source>
        <dbReference type="PROSITE" id="PS51173"/>
    </source>
</evidence>
<dbReference type="InterPro" id="IPR012291">
    <property type="entry name" value="CBM2_carb-bd_dom_sf"/>
</dbReference>
<comment type="similarity">
    <text evidence="10">Belongs to the glycosyl hydrolase family 6.</text>
</comment>
<protein>
    <recommendedName>
        <fullName evidence="10">Glucanase</fullName>
        <ecNumber evidence="10">3.2.1.-</ecNumber>
    </recommendedName>
</protein>
<keyword evidence="2 10" id="KW-0378">Hydrolase</keyword>
<dbReference type="RefSeq" id="WP_312892455.1">
    <property type="nucleotide sequence ID" value="NZ_JACBZD010000001.1"/>
</dbReference>
<dbReference type="GO" id="GO:0004553">
    <property type="term" value="F:hydrolase activity, hydrolyzing O-glycosyl compounds"/>
    <property type="evidence" value="ECO:0007669"/>
    <property type="project" value="InterPro"/>
</dbReference>
<dbReference type="EC" id="3.2.1.-" evidence="10"/>
<dbReference type="PROSITE" id="PS00655">
    <property type="entry name" value="GLYCOSYL_HYDROL_F6_1"/>
    <property type="match status" value="1"/>
</dbReference>
<dbReference type="SMART" id="SM00637">
    <property type="entry name" value="CBD_II"/>
    <property type="match status" value="1"/>
</dbReference>
<evidence type="ECO:0000256" key="5">
    <source>
        <dbReference type="ARBA" id="ARBA00023277"/>
    </source>
</evidence>
<keyword evidence="3 10" id="KW-0136">Cellulose degradation</keyword>
<keyword evidence="6 10" id="KW-0326">Glycosidase</keyword>
<feature type="active site" evidence="8">
    <location>
        <position position="126"/>
    </location>
</feature>
<evidence type="ECO:0000256" key="6">
    <source>
        <dbReference type="ARBA" id="ARBA00023295"/>
    </source>
</evidence>
<gene>
    <name evidence="12" type="ORF">FHU37_001204</name>
</gene>
<keyword evidence="5 10" id="KW-0119">Carbohydrate metabolism</keyword>
<dbReference type="SUPFAM" id="SSF51989">
    <property type="entry name" value="Glycosyl hydrolases family 6, cellulases"/>
    <property type="match status" value="1"/>
</dbReference>
<dbReference type="Pfam" id="PF00553">
    <property type="entry name" value="CBM_2"/>
    <property type="match status" value="1"/>
</dbReference>
<dbReference type="InterPro" id="IPR008965">
    <property type="entry name" value="CBM2/CBM3_carb-bd_dom_sf"/>
</dbReference>
<comment type="caution">
    <text evidence="12">The sequence shown here is derived from an EMBL/GenBank/DDBJ whole genome shotgun (WGS) entry which is preliminary data.</text>
</comment>
<keyword evidence="7 10" id="KW-0624">Polysaccharide degradation</keyword>
<dbReference type="InterPro" id="IPR001524">
    <property type="entry name" value="Glyco_hydro_6_CS"/>
</dbReference>
<evidence type="ECO:0000256" key="3">
    <source>
        <dbReference type="ARBA" id="ARBA00023001"/>
    </source>
</evidence>
<evidence type="ECO:0000313" key="13">
    <source>
        <dbReference type="Proteomes" id="UP000567795"/>
    </source>
</evidence>
<dbReference type="Proteomes" id="UP000567795">
    <property type="component" value="Unassembled WGS sequence"/>
</dbReference>
<dbReference type="AlphaFoldDB" id="A0A853A0B9"/>
<sequence length="456" mass="46260">MRRRSVRTIPKRIAVAAVAAAAALGALMTSGAAAGAAESVAAAGSLPANATLYKDPDSQVARWVAANQSDSRWSVINSRIASQPQGIWFSNYRPTTVTADVRRVTSAAEAAGQIPTLVAYMIPNRDCGGASAGGAPDLASYDAWARNFAAGLGTGTVLVILEPDSLALQTCMSASEIAARNASLSRAAAAIHAANPNAKVYFDGGHSAWNGAAEQARRLRDAGILTNGDGVYTNVSNFQHTASEVSYGKQVLAALGNPADLHLVVDTSRNGAGPAPGGAWCDPAGRRIGTNPTTNTGDAAVDAYLWVKPPGEVDGCAGPAGTFSPAYAYELAGSGSGSPTPTPTPTDPPANGACAVDYRITNSWSGGFTAEVVLRNNGAALNGWTLGWTFPGDQRITSAWNSRASQSGNAVTVTDAGYNGSLATGASTSFGFQATVGSSNAEPTAFTLGGVSCTVS</sequence>
<dbReference type="InterPro" id="IPR001919">
    <property type="entry name" value="CBD2"/>
</dbReference>
<dbReference type="PANTHER" id="PTHR34876:SF4">
    <property type="entry name" value="1,4-BETA-D-GLUCAN CELLOBIOHYDROLASE C-RELATED"/>
    <property type="match status" value="1"/>
</dbReference>
<feature type="chain" id="PRO_5039749028" description="Glucanase" evidence="10">
    <location>
        <begin position="35"/>
        <end position="456"/>
    </location>
</feature>
<evidence type="ECO:0000256" key="1">
    <source>
        <dbReference type="ARBA" id="ARBA00022729"/>
    </source>
</evidence>